<feature type="compositionally biased region" description="Low complexity" evidence="1">
    <location>
        <begin position="44"/>
        <end position="67"/>
    </location>
</feature>
<evidence type="ECO:0000313" key="3">
    <source>
        <dbReference type="Proteomes" id="UP000807371"/>
    </source>
</evidence>
<organism evidence="2 3">
    <name type="scientific">Streptomyces pactum</name>
    <dbReference type="NCBI Taxonomy" id="68249"/>
    <lineage>
        <taxon>Bacteria</taxon>
        <taxon>Bacillati</taxon>
        <taxon>Actinomycetota</taxon>
        <taxon>Actinomycetes</taxon>
        <taxon>Kitasatosporales</taxon>
        <taxon>Streptomycetaceae</taxon>
        <taxon>Streptomyces</taxon>
    </lineage>
</organism>
<feature type="compositionally biased region" description="Low complexity" evidence="1">
    <location>
        <begin position="77"/>
        <end position="100"/>
    </location>
</feature>
<dbReference type="Proteomes" id="UP000807371">
    <property type="component" value="Unassembled WGS sequence"/>
</dbReference>
<keyword evidence="3" id="KW-1185">Reference proteome</keyword>
<protein>
    <recommendedName>
        <fullName evidence="4">Ig-like domain-containing protein</fullName>
    </recommendedName>
</protein>
<comment type="caution">
    <text evidence="2">The sequence shown here is derived from an EMBL/GenBank/DDBJ whole genome shotgun (WGS) entry which is preliminary data.</text>
</comment>
<dbReference type="RefSeq" id="WP_197988879.1">
    <property type="nucleotide sequence ID" value="NZ_JACYXC010000001.1"/>
</dbReference>
<gene>
    <name evidence="2" type="ORF">IHE55_11065</name>
</gene>
<dbReference type="EMBL" id="JACYXC010000001">
    <property type="protein sequence ID" value="MBH5335303.1"/>
    <property type="molecule type" value="Genomic_DNA"/>
</dbReference>
<evidence type="ECO:0008006" key="4">
    <source>
        <dbReference type="Google" id="ProtNLM"/>
    </source>
</evidence>
<name>A0ABS0NJC6_9ACTN</name>
<accession>A0ABS0NJC6</accession>
<evidence type="ECO:0000256" key="1">
    <source>
        <dbReference type="SAM" id="MobiDB-lite"/>
    </source>
</evidence>
<proteinExistence type="predicted"/>
<sequence length="196" mass="20304">MQRRHQRICAAAVIGLLAVTGLTGCGGKKRGGGFPGADGGSAAGGADAPAGLPSDLDLPSALPSGLPTDLPSGYPSTTPTDGYTPPAPTYTTSAPPTYNPDATAETTTSNCSYGENDGMLRYSITVANTDSTRSFRYTLSVKWTKKSDGSYMGTDTQYVTVLPGSSQTVTASAYHRLDTYTYFTCSLTSATKMPVN</sequence>
<evidence type="ECO:0000313" key="2">
    <source>
        <dbReference type="EMBL" id="MBH5335303.1"/>
    </source>
</evidence>
<feature type="region of interest" description="Disordered" evidence="1">
    <location>
        <begin position="36"/>
        <end position="110"/>
    </location>
</feature>
<reference evidence="2 3" key="1">
    <citation type="submission" date="2020-09" db="EMBL/GenBank/DDBJ databases">
        <title>Biosynthesis of the nuclear factor of activated T cells inhibitor NFAT-133 and its congeners in Streptomyces pactum.</title>
        <authorList>
            <person name="Zhou W."/>
            <person name="Posri P."/>
            <person name="Abugrain M.E."/>
            <person name="Weisberg A.J."/>
            <person name="Chang J.H."/>
            <person name="Mahmud T."/>
        </authorList>
    </citation>
    <scope>NUCLEOTIDE SEQUENCE [LARGE SCALE GENOMIC DNA]</scope>
    <source>
        <strain evidence="2 3">ATCC 27456</strain>
    </source>
</reference>
<dbReference type="PROSITE" id="PS51257">
    <property type="entry name" value="PROKAR_LIPOPROTEIN"/>
    <property type="match status" value="1"/>
</dbReference>